<dbReference type="KEGG" id="bhu:bhn_I1088"/>
<reference evidence="2" key="1">
    <citation type="submission" date="2016-10" db="EMBL/GenBank/DDBJ databases">
        <title>The complete genome sequence of the rumen bacterium Butyrivibrio hungatei MB2003.</title>
        <authorList>
            <person name="Palevich N."/>
            <person name="Kelly W.J."/>
            <person name="Leahy S.C."/>
            <person name="Altermann E."/>
            <person name="Rakonjac J."/>
            <person name="Attwood G.T."/>
        </authorList>
    </citation>
    <scope>NUCLEOTIDE SEQUENCE [LARGE SCALE GENOMIC DNA]</scope>
    <source>
        <strain evidence="2">MB2003</strain>
    </source>
</reference>
<accession>A0A1D9P0S7</accession>
<dbReference type="RefSeq" id="WP_161487302.1">
    <property type="nucleotide sequence ID" value="NZ_CP017831.1"/>
</dbReference>
<evidence type="ECO:0000313" key="1">
    <source>
        <dbReference type="EMBL" id="AOZ96122.1"/>
    </source>
</evidence>
<dbReference type="EMBL" id="CP017831">
    <property type="protein sequence ID" value="AOZ96122.1"/>
    <property type="molecule type" value="Genomic_DNA"/>
</dbReference>
<name>A0A1D9P0S7_9FIRM</name>
<organism evidence="1 2">
    <name type="scientific">Butyrivibrio hungatei</name>
    <dbReference type="NCBI Taxonomy" id="185008"/>
    <lineage>
        <taxon>Bacteria</taxon>
        <taxon>Bacillati</taxon>
        <taxon>Bacillota</taxon>
        <taxon>Clostridia</taxon>
        <taxon>Lachnospirales</taxon>
        <taxon>Lachnospiraceae</taxon>
        <taxon>Butyrivibrio</taxon>
    </lineage>
</organism>
<dbReference type="AlphaFoldDB" id="A0A1D9P0S7"/>
<keyword evidence="2" id="KW-1185">Reference proteome</keyword>
<dbReference type="Proteomes" id="UP000179284">
    <property type="component" value="Chromosome I"/>
</dbReference>
<protein>
    <submittedName>
        <fullName evidence="1">Uncharacterized protein</fullName>
    </submittedName>
</protein>
<evidence type="ECO:0000313" key="2">
    <source>
        <dbReference type="Proteomes" id="UP000179284"/>
    </source>
</evidence>
<proteinExistence type="predicted"/>
<sequence>MNSVANLEASDLRIIRSILRSMANEHWSVQEALDEYDIPEFLREDYEAQIEACFVD</sequence>
<gene>
    <name evidence="1" type="ORF">bhn_I1088</name>
</gene>